<organism evidence="1 2">
    <name type="scientific">Secundilactobacillus similis DSM 23365 = JCM 2765</name>
    <dbReference type="NCBI Taxonomy" id="1423804"/>
    <lineage>
        <taxon>Bacteria</taxon>
        <taxon>Bacillati</taxon>
        <taxon>Bacillota</taxon>
        <taxon>Bacilli</taxon>
        <taxon>Lactobacillales</taxon>
        <taxon>Lactobacillaceae</taxon>
        <taxon>Secundilactobacillus</taxon>
    </lineage>
</organism>
<dbReference type="RefSeq" id="WP_054735700.1">
    <property type="nucleotide sequence ID" value="NZ_AYZM01000001.1"/>
</dbReference>
<dbReference type="AlphaFoldDB" id="A0A0R2FPX8"/>
<comment type="caution">
    <text evidence="1">The sequence shown here is derived from an EMBL/GenBank/DDBJ whole genome shotgun (WGS) entry which is preliminary data.</text>
</comment>
<keyword evidence="2" id="KW-1185">Reference proteome</keyword>
<protein>
    <submittedName>
        <fullName evidence="1">Uncharacterized protein</fullName>
    </submittedName>
</protein>
<dbReference type="EMBL" id="AYZM01000001">
    <property type="protein sequence ID" value="KRN27050.1"/>
    <property type="molecule type" value="Genomic_DNA"/>
</dbReference>
<proteinExistence type="predicted"/>
<evidence type="ECO:0000313" key="2">
    <source>
        <dbReference type="Proteomes" id="UP000051442"/>
    </source>
</evidence>
<reference evidence="1 2" key="1">
    <citation type="journal article" date="2015" name="Genome Announc.">
        <title>Expanding the biotechnology potential of lactobacilli through comparative genomics of 213 strains and associated genera.</title>
        <authorList>
            <person name="Sun Z."/>
            <person name="Harris H.M."/>
            <person name="McCann A."/>
            <person name="Guo C."/>
            <person name="Argimon S."/>
            <person name="Zhang W."/>
            <person name="Yang X."/>
            <person name="Jeffery I.B."/>
            <person name="Cooney J.C."/>
            <person name="Kagawa T.F."/>
            <person name="Liu W."/>
            <person name="Song Y."/>
            <person name="Salvetti E."/>
            <person name="Wrobel A."/>
            <person name="Rasinkangas P."/>
            <person name="Parkhill J."/>
            <person name="Rea M.C."/>
            <person name="O'Sullivan O."/>
            <person name="Ritari J."/>
            <person name="Douillard F.P."/>
            <person name="Paul Ross R."/>
            <person name="Yang R."/>
            <person name="Briner A.E."/>
            <person name="Felis G.E."/>
            <person name="de Vos W.M."/>
            <person name="Barrangou R."/>
            <person name="Klaenhammer T.R."/>
            <person name="Caufield P.W."/>
            <person name="Cui Y."/>
            <person name="Zhang H."/>
            <person name="O'Toole P.W."/>
        </authorList>
    </citation>
    <scope>NUCLEOTIDE SEQUENCE [LARGE SCALE GENOMIC DNA]</scope>
    <source>
        <strain evidence="1 2">DSM 23365</strain>
    </source>
</reference>
<sequence>MSSLTPELAAFYNTTKLTMLDHALTATEQETFAKQAAQLNQHFENPLAAKLATAYHQLITANLSSADHQTFYLLACHLDHTTSLHPISPQQVQDWRRDQSAELGLITENAFLLDQLSVDETAILALL</sequence>
<dbReference type="OrthoDB" id="2293831at2"/>
<dbReference type="Proteomes" id="UP000051442">
    <property type="component" value="Unassembled WGS sequence"/>
</dbReference>
<gene>
    <name evidence="1" type="ORF">FD14_GL000689</name>
</gene>
<dbReference type="PATRIC" id="fig|1423804.4.peg.739"/>
<evidence type="ECO:0000313" key="1">
    <source>
        <dbReference type="EMBL" id="KRN27050.1"/>
    </source>
</evidence>
<dbReference type="STRING" id="1423804.FD14_GL000689"/>
<name>A0A0R2FPX8_9LACO</name>
<accession>A0A0R2FPX8</accession>